<reference evidence="12 13" key="1">
    <citation type="submission" date="2015-04" db="EMBL/GenBank/DDBJ databases">
        <title>Draft genome sequence of bacteremic isolate Catabacter hongkongensis type strain HKU16T.</title>
        <authorList>
            <person name="Lau S.K."/>
            <person name="Teng J.L."/>
            <person name="Huang Y."/>
            <person name="Curreem S.O."/>
            <person name="Tsui S.K."/>
            <person name="Woo P.C."/>
        </authorList>
    </citation>
    <scope>NUCLEOTIDE SEQUENCE [LARGE SCALE GENOMIC DNA]</scope>
    <source>
        <strain evidence="12 13">HKU16</strain>
    </source>
</reference>
<dbReference type="GO" id="GO:0005524">
    <property type="term" value="F:ATP binding"/>
    <property type="evidence" value="ECO:0007669"/>
    <property type="project" value="UniProtKB-KW"/>
</dbReference>
<evidence type="ECO:0000259" key="11">
    <source>
        <dbReference type="Pfam" id="PF21445"/>
    </source>
</evidence>
<dbReference type="STRING" id="270498.CHK_0456"/>
<dbReference type="GO" id="GO:0004527">
    <property type="term" value="F:exonuclease activity"/>
    <property type="evidence" value="ECO:0007669"/>
    <property type="project" value="UniProtKB-KW"/>
</dbReference>
<evidence type="ECO:0000256" key="4">
    <source>
        <dbReference type="ARBA" id="ARBA00022801"/>
    </source>
</evidence>
<dbReference type="PANTHER" id="PTHR30591:SF1">
    <property type="entry name" value="RECBCD ENZYME SUBUNIT RECC"/>
    <property type="match status" value="1"/>
</dbReference>
<name>A0A0M2NIP6_9FIRM</name>
<evidence type="ECO:0000256" key="5">
    <source>
        <dbReference type="ARBA" id="ARBA00022806"/>
    </source>
</evidence>
<keyword evidence="5" id="KW-0347">Helicase</keyword>
<dbReference type="PANTHER" id="PTHR30591">
    <property type="entry name" value="RECBCD ENZYME SUBUNIT RECC"/>
    <property type="match status" value="1"/>
</dbReference>
<dbReference type="InterPro" id="IPR027417">
    <property type="entry name" value="P-loop_NTPase"/>
</dbReference>
<dbReference type="AlphaFoldDB" id="A0A0M2NIP6"/>
<dbReference type="GO" id="GO:0006281">
    <property type="term" value="P:DNA repair"/>
    <property type="evidence" value="ECO:0007669"/>
    <property type="project" value="UniProtKB-KW"/>
</dbReference>
<gene>
    <name evidence="12" type="ORF">CHK_0456</name>
</gene>
<keyword evidence="2" id="KW-0547">Nucleotide-binding</keyword>
<keyword evidence="8" id="KW-0238">DNA-binding</keyword>
<keyword evidence="7" id="KW-0067">ATP-binding</keyword>
<organism evidence="12 13">
    <name type="scientific">Christensenella hongkongensis</name>
    <dbReference type="NCBI Taxonomy" id="270498"/>
    <lineage>
        <taxon>Bacteria</taxon>
        <taxon>Bacillati</taxon>
        <taxon>Bacillota</taxon>
        <taxon>Clostridia</taxon>
        <taxon>Christensenellales</taxon>
        <taxon>Christensenellaceae</taxon>
        <taxon>Christensenella</taxon>
    </lineage>
</organism>
<dbReference type="RefSeq" id="WP_046442405.1">
    <property type="nucleotide sequence ID" value="NZ_LAYJ01000045.1"/>
</dbReference>
<evidence type="ECO:0000256" key="2">
    <source>
        <dbReference type="ARBA" id="ARBA00022741"/>
    </source>
</evidence>
<sequence>MGVEFVLGRTASKRDDYVMEKIGSIIRKDPLANVLVVVPPQATYITEKQLMHKLGLKGLMGAVVQSPARICDRVLESTYGRTIPEIDSVGKSMILRLILDGEQEHLEALAKSARKSDVPMELSGLIAELKTLDITPQMLLEIDTNHENTKKKLADIALLYERFEEKTAGLFDTEDKINLVIEHIPEAEFLKGAHLVIHGFDIYNAQTVRFLKALMHAAKDTTMSFYYAQTNAPDSGVYEICNENRNKFLQDAIKMGLETTIITEDREISKDILHLEKNLYAYPARHKERAKDISVTSAPDVDEEVRAVAAQIVWLNRKYGYDYRDMAVVCGSGERYSPVIRRRFAEAGIPCFTGEKRTLAQCAFSMFLLTALELAQGRLKKDTLLAHARTGFCDLREEQADALENYAYCNVRDGFAFGYPFKEPRAERARLRLMEPVTELREAAKGAKDADSLIGCVLAYMQRLHVDAKLAEQTKAAREAGLLQSAEWNGQVFDKTMRILTQAREILKDTQAGKGQILSLLKTGLTSQKIGVIPPGADEVAVGDVSYIRLDDVKAVFVVGANDGLLPNYEQPSDILADYERELLLSQLAGLRFTGNVEKQKLAIQKIVTKPKEKLFFSYVDDGREKPSPLIDKLGELFGAVKQNRAADIAPLLKQNAYAQAARIVRGLADGTVEEYDRKVVAAVLADDTLPEKQRAIRRGVMNANAAARLNADIAAALYGEMKGSASRLEQYFECPYKHFIAYGLNVEQPREYVIDQLDVGNYAHKILEELTNTFKEKQTRWADVPEEEFVETLKACAGTAREEQSKYTLNRHNENVLALVEREVGLAAHAIRTQTGRASLQPAESEYWFSQEFTDGLTINGKIDRIDTAVIDGTLYFDIVDYKTGDPQFKLLKLASGLSLQLMIYIIAVRELLGNGAEFAGANYLKIHLPSFEEEGKDVDGEFDMEGICGVDFDTAQKLYGGEGDIVLTIAIERKKDGSVRKNAQDRLFSPDEVEELVAFTKKLIGQAVLEMKQGNTQIMPYRLEQRMGCDYCEFASICMYDEGYTGNHPRVIEKLTREQAMEKISGHGEQV</sequence>
<accession>A0A0M2NIP6</accession>
<keyword evidence="13" id="KW-1185">Reference proteome</keyword>
<dbReference type="InterPro" id="IPR011604">
    <property type="entry name" value="PDDEXK-like_dom_sf"/>
</dbReference>
<dbReference type="GO" id="GO:0004386">
    <property type="term" value="F:helicase activity"/>
    <property type="evidence" value="ECO:0007669"/>
    <property type="project" value="UniProtKB-KW"/>
</dbReference>
<dbReference type="Pfam" id="PF21445">
    <property type="entry name" value="ADDB_N"/>
    <property type="match status" value="1"/>
</dbReference>
<dbReference type="Pfam" id="PF12705">
    <property type="entry name" value="PDDEXK_1"/>
    <property type="match status" value="1"/>
</dbReference>
<protein>
    <submittedName>
        <fullName evidence="12">ATP-dependent nuclease, subunit B</fullName>
    </submittedName>
</protein>
<dbReference type="InterPro" id="IPR038726">
    <property type="entry name" value="PDDEXK_AddAB-type"/>
</dbReference>
<evidence type="ECO:0000256" key="8">
    <source>
        <dbReference type="ARBA" id="ARBA00023125"/>
    </source>
</evidence>
<keyword evidence="4" id="KW-0378">Hydrolase</keyword>
<evidence type="ECO:0000313" key="13">
    <source>
        <dbReference type="Proteomes" id="UP000034076"/>
    </source>
</evidence>
<dbReference type="Gene3D" id="3.90.320.10">
    <property type="match status" value="1"/>
</dbReference>
<evidence type="ECO:0000256" key="1">
    <source>
        <dbReference type="ARBA" id="ARBA00022722"/>
    </source>
</evidence>
<dbReference type="Proteomes" id="UP000034076">
    <property type="component" value="Unassembled WGS sequence"/>
</dbReference>
<feature type="domain" description="ATP-dependent helicase/deoxyribonuclease subunit B N-terminal" evidence="11">
    <location>
        <begin position="5"/>
        <end position="260"/>
    </location>
</feature>
<evidence type="ECO:0000313" key="12">
    <source>
        <dbReference type="EMBL" id="KKI52028.1"/>
    </source>
</evidence>
<keyword evidence="1" id="KW-0540">Nuclease</keyword>
<keyword evidence="6" id="KW-0269">Exonuclease</keyword>
<dbReference type="GO" id="GO:0003677">
    <property type="term" value="F:DNA binding"/>
    <property type="evidence" value="ECO:0007669"/>
    <property type="project" value="UniProtKB-KW"/>
</dbReference>
<dbReference type="OrthoDB" id="9758506at2"/>
<evidence type="ECO:0000259" key="10">
    <source>
        <dbReference type="Pfam" id="PF12705"/>
    </source>
</evidence>
<dbReference type="SUPFAM" id="SSF52540">
    <property type="entry name" value="P-loop containing nucleoside triphosphate hydrolases"/>
    <property type="match status" value="1"/>
</dbReference>
<evidence type="ECO:0000256" key="3">
    <source>
        <dbReference type="ARBA" id="ARBA00022763"/>
    </source>
</evidence>
<keyword evidence="9" id="KW-0234">DNA repair</keyword>
<evidence type="ECO:0000256" key="9">
    <source>
        <dbReference type="ARBA" id="ARBA00023204"/>
    </source>
</evidence>
<evidence type="ECO:0000256" key="6">
    <source>
        <dbReference type="ARBA" id="ARBA00022839"/>
    </source>
</evidence>
<proteinExistence type="predicted"/>
<keyword evidence="3" id="KW-0227">DNA damage</keyword>
<dbReference type="EMBL" id="LAYJ01000045">
    <property type="protein sequence ID" value="KKI52028.1"/>
    <property type="molecule type" value="Genomic_DNA"/>
</dbReference>
<evidence type="ECO:0000256" key="7">
    <source>
        <dbReference type="ARBA" id="ARBA00022840"/>
    </source>
</evidence>
<dbReference type="Gene3D" id="3.40.50.300">
    <property type="entry name" value="P-loop containing nucleotide triphosphate hydrolases"/>
    <property type="match status" value="4"/>
</dbReference>
<feature type="domain" description="PD-(D/E)XK endonuclease-like" evidence="10">
    <location>
        <begin position="725"/>
        <end position="1040"/>
    </location>
</feature>
<dbReference type="GO" id="GO:0006310">
    <property type="term" value="P:DNA recombination"/>
    <property type="evidence" value="ECO:0007669"/>
    <property type="project" value="TreeGrafter"/>
</dbReference>
<dbReference type="InterPro" id="IPR049035">
    <property type="entry name" value="ADDB_N"/>
</dbReference>
<comment type="caution">
    <text evidence="12">The sequence shown here is derived from an EMBL/GenBank/DDBJ whole genome shotgun (WGS) entry which is preliminary data.</text>
</comment>